<evidence type="ECO:0000313" key="3">
    <source>
        <dbReference type="Proteomes" id="UP000828390"/>
    </source>
</evidence>
<comment type="caution">
    <text evidence="2">The sequence shown here is derived from an EMBL/GenBank/DDBJ whole genome shotgun (WGS) entry which is preliminary data.</text>
</comment>
<accession>A0A9D4KGQ0</accession>
<proteinExistence type="predicted"/>
<evidence type="ECO:0000313" key="2">
    <source>
        <dbReference type="EMBL" id="KAH3839543.1"/>
    </source>
</evidence>
<gene>
    <name evidence="2" type="ORF">DPMN_112975</name>
</gene>
<organism evidence="2 3">
    <name type="scientific">Dreissena polymorpha</name>
    <name type="common">Zebra mussel</name>
    <name type="synonym">Mytilus polymorpha</name>
    <dbReference type="NCBI Taxonomy" id="45954"/>
    <lineage>
        <taxon>Eukaryota</taxon>
        <taxon>Metazoa</taxon>
        <taxon>Spiralia</taxon>
        <taxon>Lophotrochozoa</taxon>
        <taxon>Mollusca</taxon>
        <taxon>Bivalvia</taxon>
        <taxon>Autobranchia</taxon>
        <taxon>Heteroconchia</taxon>
        <taxon>Euheterodonta</taxon>
        <taxon>Imparidentia</taxon>
        <taxon>Neoheterodontei</taxon>
        <taxon>Myida</taxon>
        <taxon>Dreissenoidea</taxon>
        <taxon>Dreissenidae</taxon>
        <taxon>Dreissena</taxon>
    </lineage>
</organism>
<evidence type="ECO:0000256" key="1">
    <source>
        <dbReference type="SAM" id="MobiDB-lite"/>
    </source>
</evidence>
<name>A0A9D4KGQ0_DREPO</name>
<feature type="region of interest" description="Disordered" evidence="1">
    <location>
        <begin position="1"/>
        <end position="22"/>
    </location>
</feature>
<sequence>MHPQDTFPGAGYHTPVSERSLQSSLRIGTNAPRRPLASPPHGPVCRQLTRLAPGLLRIG</sequence>
<dbReference type="EMBL" id="JAIWYP010000004">
    <property type="protein sequence ID" value="KAH3839543.1"/>
    <property type="molecule type" value="Genomic_DNA"/>
</dbReference>
<protein>
    <submittedName>
        <fullName evidence="2">Uncharacterized protein</fullName>
    </submittedName>
</protein>
<dbReference type="Proteomes" id="UP000828390">
    <property type="component" value="Unassembled WGS sequence"/>
</dbReference>
<dbReference type="AlphaFoldDB" id="A0A9D4KGQ0"/>
<reference evidence="2" key="1">
    <citation type="journal article" date="2019" name="bioRxiv">
        <title>The Genome of the Zebra Mussel, Dreissena polymorpha: A Resource for Invasive Species Research.</title>
        <authorList>
            <person name="McCartney M.A."/>
            <person name="Auch B."/>
            <person name="Kono T."/>
            <person name="Mallez S."/>
            <person name="Zhang Y."/>
            <person name="Obille A."/>
            <person name="Becker A."/>
            <person name="Abrahante J.E."/>
            <person name="Garbe J."/>
            <person name="Badalamenti J.P."/>
            <person name="Herman A."/>
            <person name="Mangelson H."/>
            <person name="Liachko I."/>
            <person name="Sullivan S."/>
            <person name="Sone E.D."/>
            <person name="Koren S."/>
            <person name="Silverstein K.A.T."/>
            <person name="Beckman K.B."/>
            <person name="Gohl D.M."/>
        </authorList>
    </citation>
    <scope>NUCLEOTIDE SEQUENCE</scope>
    <source>
        <strain evidence="2">Duluth1</strain>
        <tissue evidence="2">Whole animal</tissue>
    </source>
</reference>
<reference evidence="2" key="2">
    <citation type="submission" date="2020-11" db="EMBL/GenBank/DDBJ databases">
        <authorList>
            <person name="McCartney M.A."/>
            <person name="Auch B."/>
            <person name="Kono T."/>
            <person name="Mallez S."/>
            <person name="Becker A."/>
            <person name="Gohl D.M."/>
            <person name="Silverstein K.A.T."/>
            <person name="Koren S."/>
            <person name="Bechman K.B."/>
            <person name="Herman A."/>
            <person name="Abrahante J.E."/>
            <person name="Garbe J."/>
        </authorList>
    </citation>
    <scope>NUCLEOTIDE SEQUENCE</scope>
    <source>
        <strain evidence="2">Duluth1</strain>
        <tissue evidence="2">Whole animal</tissue>
    </source>
</reference>
<keyword evidence="3" id="KW-1185">Reference proteome</keyword>